<name>A0A382CJU5_9ZZZZ</name>
<gene>
    <name evidence="1" type="ORF">METZ01_LOCUS178968</name>
</gene>
<organism evidence="1">
    <name type="scientific">marine metagenome</name>
    <dbReference type="NCBI Taxonomy" id="408172"/>
    <lineage>
        <taxon>unclassified sequences</taxon>
        <taxon>metagenomes</taxon>
        <taxon>ecological metagenomes</taxon>
    </lineage>
</organism>
<dbReference type="PROSITE" id="PS51257">
    <property type="entry name" value="PROKAR_LIPOPROTEIN"/>
    <property type="match status" value="1"/>
</dbReference>
<protein>
    <submittedName>
        <fullName evidence="1">Uncharacterized protein</fullName>
    </submittedName>
</protein>
<dbReference type="EMBL" id="UINC01034763">
    <property type="protein sequence ID" value="SVB26114.1"/>
    <property type="molecule type" value="Genomic_DNA"/>
</dbReference>
<evidence type="ECO:0000313" key="1">
    <source>
        <dbReference type="EMBL" id="SVB26114.1"/>
    </source>
</evidence>
<reference evidence="1" key="1">
    <citation type="submission" date="2018-05" db="EMBL/GenBank/DDBJ databases">
        <authorList>
            <person name="Lanie J.A."/>
            <person name="Ng W.-L."/>
            <person name="Kazmierczak K.M."/>
            <person name="Andrzejewski T.M."/>
            <person name="Davidsen T.M."/>
            <person name="Wayne K.J."/>
            <person name="Tettelin H."/>
            <person name="Glass J.I."/>
            <person name="Rusch D."/>
            <person name="Podicherti R."/>
            <person name="Tsui H.-C.T."/>
            <person name="Winkler M.E."/>
        </authorList>
    </citation>
    <scope>NUCLEOTIDE SEQUENCE</scope>
</reference>
<accession>A0A382CJU5</accession>
<dbReference type="SUPFAM" id="SSF48452">
    <property type="entry name" value="TPR-like"/>
    <property type="match status" value="1"/>
</dbReference>
<dbReference type="InterPro" id="IPR011990">
    <property type="entry name" value="TPR-like_helical_dom_sf"/>
</dbReference>
<dbReference type="Gene3D" id="1.25.40.10">
    <property type="entry name" value="Tetratricopeptide repeat domain"/>
    <property type="match status" value="1"/>
</dbReference>
<dbReference type="AlphaFoldDB" id="A0A382CJU5"/>
<proteinExistence type="predicted"/>
<sequence length="266" mass="30619">MIKKYISTVFVLLFFGCSISSQSQSIDSDINPADRHSWVPADEDELEQRRILQVEFDEIEKKIETLFLKTEVLDSNEMDMRGGIKKVIPDIASMDTTISGMISEENSRADTLGKQLEDLRLTNKTFDGEVETLTQTIKPDLIFSPEEYIDAFIYYKKGHYTKSANLFKKALASNPPYELTDNILFGLGMSQYRLGNISMVSKPLSRLISKYPDSEKWYMSHLILALTHHKKREKSQALHVLEKGLQKDSPYFIRSMFMNLAQLIQR</sequence>